<dbReference type="Proteomes" id="UP000269352">
    <property type="component" value="Unassembled WGS sequence"/>
</dbReference>
<keyword evidence="3" id="KW-1185">Reference proteome</keyword>
<accession>A0A388T9N7</accession>
<dbReference type="EMBL" id="BGZN01000009">
    <property type="protein sequence ID" value="GBR73350.1"/>
    <property type="molecule type" value="Genomic_DNA"/>
</dbReference>
<gene>
    <name evidence="2" type="ORF">NO1_0747</name>
</gene>
<proteinExistence type="predicted"/>
<sequence>MRRSPSAAGGIDGEREGTGKASAGKTRLIMSKAVGKDEVLFAIRKNGVQSAALEKLNRELTDEEIQIAKKGLQFGLLTDIDTVYKTIFTEMI</sequence>
<reference evidence="2 3" key="1">
    <citation type="journal article" date="2019" name="ISME J.">
        <title>Genome analyses of uncultured TG2/ZB3 bacteria in 'Margulisbacteria' specifically attached to ectosymbiotic spirochetes of protists in the termite gut.</title>
        <authorList>
            <person name="Utami Y.D."/>
            <person name="Kuwahara H."/>
            <person name="Igai K."/>
            <person name="Murakami T."/>
            <person name="Sugaya K."/>
            <person name="Morikawa T."/>
            <person name="Nagura Y."/>
            <person name="Yuki M."/>
            <person name="Deevong P."/>
            <person name="Inoue T."/>
            <person name="Kihara K."/>
            <person name="Lo N."/>
            <person name="Yamada A."/>
            <person name="Ohkuma M."/>
            <person name="Hongoh Y."/>
        </authorList>
    </citation>
    <scope>NUCLEOTIDE SEQUENCE [LARGE SCALE GENOMIC DNA]</scope>
    <source>
        <strain evidence="2">NkOx7-01</strain>
    </source>
</reference>
<protein>
    <submittedName>
        <fullName evidence="2">Uncharacterized protein</fullName>
    </submittedName>
</protein>
<dbReference type="AlphaFoldDB" id="A0A388T9N7"/>
<organism evidence="2 3">
    <name type="scientific">Termititenax aidoneus</name>
    <dbReference type="NCBI Taxonomy" id="2218524"/>
    <lineage>
        <taxon>Bacteria</taxon>
        <taxon>Bacillati</taxon>
        <taxon>Candidatus Margulisiibacteriota</taxon>
        <taxon>Candidatus Termititenacia</taxon>
        <taxon>Candidatus Termititenacales</taxon>
        <taxon>Candidatus Termititenacaceae</taxon>
        <taxon>Candidatus Termititenax</taxon>
    </lineage>
</organism>
<evidence type="ECO:0000256" key="1">
    <source>
        <dbReference type="SAM" id="MobiDB-lite"/>
    </source>
</evidence>
<feature type="region of interest" description="Disordered" evidence="1">
    <location>
        <begin position="1"/>
        <end position="24"/>
    </location>
</feature>
<evidence type="ECO:0000313" key="3">
    <source>
        <dbReference type="Proteomes" id="UP000269352"/>
    </source>
</evidence>
<evidence type="ECO:0000313" key="2">
    <source>
        <dbReference type="EMBL" id="GBR73350.1"/>
    </source>
</evidence>
<name>A0A388T9N7_TERA1</name>
<comment type="caution">
    <text evidence="2">The sequence shown here is derived from an EMBL/GenBank/DDBJ whole genome shotgun (WGS) entry which is preliminary data.</text>
</comment>